<proteinExistence type="predicted"/>
<gene>
    <name evidence="1" type="ORF">rCG_43010</name>
</gene>
<dbReference type="AlphaFoldDB" id="A6IWM5"/>
<organism evidence="1 2">
    <name type="scientific">Rattus norvegicus</name>
    <name type="common">Rat</name>
    <dbReference type="NCBI Taxonomy" id="10116"/>
    <lineage>
        <taxon>Eukaryota</taxon>
        <taxon>Metazoa</taxon>
        <taxon>Chordata</taxon>
        <taxon>Craniata</taxon>
        <taxon>Vertebrata</taxon>
        <taxon>Euteleostomi</taxon>
        <taxon>Mammalia</taxon>
        <taxon>Eutheria</taxon>
        <taxon>Euarchontoglires</taxon>
        <taxon>Glires</taxon>
        <taxon>Rodentia</taxon>
        <taxon>Myomorpha</taxon>
        <taxon>Muroidea</taxon>
        <taxon>Muridae</taxon>
        <taxon>Murinae</taxon>
        <taxon>Rattus</taxon>
    </lineage>
</organism>
<protein>
    <submittedName>
        <fullName evidence="1">RCG43010, isoform CRA_b</fullName>
    </submittedName>
</protein>
<reference evidence="1 2" key="1">
    <citation type="submission" date="2005-09" db="EMBL/GenBank/DDBJ databases">
        <authorList>
            <person name="Mural R.J."/>
            <person name="Li P.W."/>
            <person name="Adams M.D."/>
            <person name="Amanatides P.G."/>
            <person name="Baden-Tillson H."/>
            <person name="Barnstead M."/>
            <person name="Chin S.H."/>
            <person name="Dew I."/>
            <person name="Evans C.A."/>
            <person name="Ferriera S."/>
            <person name="Flanigan M."/>
            <person name="Fosler C."/>
            <person name="Glodek A."/>
            <person name="Gu Z."/>
            <person name="Holt R.A."/>
            <person name="Jennings D."/>
            <person name="Kraft C.L."/>
            <person name="Lu F."/>
            <person name="Nguyen T."/>
            <person name="Nusskern D.R."/>
            <person name="Pfannkoch C.M."/>
            <person name="Sitter C."/>
            <person name="Sutton G.G."/>
            <person name="Venter J.C."/>
            <person name="Wang Z."/>
            <person name="Woodage T."/>
            <person name="Zheng X.H."/>
            <person name="Zhong F."/>
        </authorList>
    </citation>
    <scope>NUCLEOTIDE SEQUENCE [LARGE SCALE GENOMIC DNA]</scope>
    <source>
        <strain>BN</strain>
        <strain evidence="2">Sprague-Dawley</strain>
    </source>
</reference>
<accession>A6IWM5</accession>
<evidence type="ECO:0000313" key="1">
    <source>
        <dbReference type="EMBL" id="EDM08847.1"/>
    </source>
</evidence>
<evidence type="ECO:0000313" key="2">
    <source>
        <dbReference type="Proteomes" id="UP000234681"/>
    </source>
</evidence>
<dbReference type="EMBL" id="CH473970">
    <property type="protein sequence ID" value="EDM08847.1"/>
    <property type="molecule type" value="Genomic_DNA"/>
</dbReference>
<name>A6IWM5_RAT</name>
<dbReference type="Proteomes" id="UP000234681">
    <property type="component" value="Chromosome 16"/>
</dbReference>
<sequence length="115" mass="12753">MRSTRTVRNFVSITVTYLETCGWINRYIPKMSSAAIRREHGWEHGTIPQVLAGPAAGQLPAANAAQLLAPVQVGGFRALRCPEAVEEGKDIGLWEPRRVREIGWPPEKAENCLCK</sequence>